<dbReference type="EMBL" id="CM044707">
    <property type="protein sequence ID" value="KAI5652907.1"/>
    <property type="molecule type" value="Genomic_DNA"/>
</dbReference>
<dbReference type="Proteomes" id="UP001060085">
    <property type="component" value="Linkage Group LG07"/>
</dbReference>
<evidence type="ECO:0000313" key="1">
    <source>
        <dbReference type="EMBL" id="KAI5652907.1"/>
    </source>
</evidence>
<evidence type="ECO:0000313" key="2">
    <source>
        <dbReference type="Proteomes" id="UP001060085"/>
    </source>
</evidence>
<sequence length="173" mass="20018">MSSSVVFDPSCYGFGNLYDTSLVELNIIDIAFEFEECSPTCLHLNIRGRRHTMEFEGQGKNVGGQLMQNDLQEHKFHPRSEGENKQNNYHQKLEHIMLLRHASSSKTVSSTTIRRWIKFFIKMWRLVELNCPRAIEWSLAPWGSNIEATMRANFPLLIREISDIPSNIPHLIS</sequence>
<proteinExistence type="predicted"/>
<reference evidence="2" key="1">
    <citation type="journal article" date="2023" name="Nat. Plants">
        <title>Single-cell RNA sequencing provides a high-resolution roadmap for understanding the multicellular compartmentation of specialized metabolism.</title>
        <authorList>
            <person name="Sun S."/>
            <person name="Shen X."/>
            <person name="Li Y."/>
            <person name="Li Y."/>
            <person name="Wang S."/>
            <person name="Li R."/>
            <person name="Zhang H."/>
            <person name="Shen G."/>
            <person name="Guo B."/>
            <person name="Wei J."/>
            <person name="Xu J."/>
            <person name="St-Pierre B."/>
            <person name="Chen S."/>
            <person name="Sun C."/>
        </authorList>
    </citation>
    <scope>NUCLEOTIDE SEQUENCE [LARGE SCALE GENOMIC DNA]</scope>
</reference>
<name>A0ACB9ZYW1_CATRO</name>
<organism evidence="1 2">
    <name type="scientific">Catharanthus roseus</name>
    <name type="common">Madagascar periwinkle</name>
    <name type="synonym">Vinca rosea</name>
    <dbReference type="NCBI Taxonomy" id="4058"/>
    <lineage>
        <taxon>Eukaryota</taxon>
        <taxon>Viridiplantae</taxon>
        <taxon>Streptophyta</taxon>
        <taxon>Embryophyta</taxon>
        <taxon>Tracheophyta</taxon>
        <taxon>Spermatophyta</taxon>
        <taxon>Magnoliopsida</taxon>
        <taxon>eudicotyledons</taxon>
        <taxon>Gunneridae</taxon>
        <taxon>Pentapetalae</taxon>
        <taxon>asterids</taxon>
        <taxon>lamiids</taxon>
        <taxon>Gentianales</taxon>
        <taxon>Apocynaceae</taxon>
        <taxon>Rauvolfioideae</taxon>
        <taxon>Vinceae</taxon>
        <taxon>Catharanthinae</taxon>
        <taxon>Catharanthus</taxon>
    </lineage>
</organism>
<comment type="caution">
    <text evidence="1">The sequence shown here is derived from an EMBL/GenBank/DDBJ whole genome shotgun (WGS) entry which is preliminary data.</text>
</comment>
<gene>
    <name evidence="1" type="ORF">M9H77_30094</name>
</gene>
<accession>A0ACB9ZYW1</accession>
<protein>
    <submittedName>
        <fullName evidence="1">Uncharacterized protein</fullName>
    </submittedName>
</protein>
<keyword evidence="2" id="KW-1185">Reference proteome</keyword>